<accession>X0UXV8</accession>
<protein>
    <recommendedName>
        <fullName evidence="7">Twin-arginine translocase subunit TatC</fullName>
    </recommendedName>
</protein>
<proteinExistence type="predicted"/>
<dbReference type="EMBL" id="BARS01011746">
    <property type="protein sequence ID" value="GAF93285.1"/>
    <property type="molecule type" value="Genomic_DNA"/>
</dbReference>
<comment type="subcellular location">
    <subcellularLocation>
        <location evidence="1">Membrane</location>
        <topology evidence="1">Multi-pass membrane protein</topology>
    </subcellularLocation>
</comment>
<evidence type="ECO:0000256" key="4">
    <source>
        <dbReference type="ARBA" id="ARBA00023136"/>
    </source>
</evidence>
<dbReference type="Pfam" id="PF00902">
    <property type="entry name" value="TatC"/>
    <property type="match status" value="1"/>
</dbReference>
<keyword evidence="3 5" id="KW-1133">Transmembrane helix</keyword>
<dbReference type="GO" id="GO:0065002">
    <property type="term" value="P:intracellular protein transmembrane transport"/>
    <property type="evidence" value="ECO:0007669"/>
    <property type="project" value="TreeGrafter"/>
</dbReference>
<reference evidence="6" key="1">
    <citation type="journal article" date="2014" name="Front. Microbiol.">
        <title>High frequency of phylogenetically diverse reductive dehalogenase-homologous genes in deep subseafloor sedimentary metagenomes.</title>
        <authorList>
            <person name="Kawai M."/>
            <person name="Futagami T."/>
            <person name="Toyoda A."/>
            <person name="Takaki Y."/>
            <person name="Nishi S."/>
            <person name="Hori S."/>
            <person name="Arai W."/>
            <person name="Tsubouchi T."/>
            <person name="Morono Y."/>
            <person name="Uchiyama I."/>
            <person name="Ito T."/>
            <person name="Fujiyama A."/>
            <person name="Inagaki F."/>
            <person name="Takami H."/>
        </authorList>
    </citation>
    <scope>NUCLEOTIDE SEQUENCE</scope>
    <source>
        <strain evidence="6">Expedition CK06-06</strain>
    </source>
</reference>
<keyword evidence="2 5" id="KW-0812">Transmembrane</keyword>
<gene>
    <name evidence="6" type="ORF">S01H1_21240</name>
</gene>
<comment type="caution">
    <text evidence="6">The sequence shown here is derived from an EMBL/GenBank/DDBJ whole genome shotgun (WGS) entry which is preliminary data.</text>
</comment>
<keyword evidence="4 5" id="KW-0472">Membrane</keyword>
<dbReference type="InterPro" id="IPR002033">
    <property type="entry name" value="TatC"/>
</dbReference>
<dbReference type="GO" id="GO:0043953">
    <property type="term" value="P:protein transport by the Tat complex"/>
    <property type="evidence" value="ECO:0007669"/>
    <property type="project" value="TreeGrafter"/>
</dbReference>
<dbReference type="PANTHER" id="PTHR30371">
    <property type="entry name" value="SEC-INDEPENDENT PROTEIN TRANSLOCASE PROTEIN TATC"/>
    <property type="match status" value="1"/>
</dbReference>
<evidence type="ECO:0000256" key="2">
    <source>
        <dbReference type="ARBA" id="ARBA00022692"/>
    </source>
</evidence>
<evidence type="ECO:0000256" key="3">
    <source>
        <dbReference type="ARBA" id="ARBA00022989"/>
    </source>
</evidence>
<feature type="transmembrane region" description="Helical" evidence="5">
    <location>
        <begin position="31"/>
        <end position="48"/>
    </location>
</feature>
<organism evidence="6">
    <name type="scientific">marine sediment metagenome</name>
    <dbReference type="NCBI Taxonomy" id="412755"/>
    <lineage>
        <taxon>unclassified sequences</taxon>
        <taxon>metagenomes</taxon>
        <taxon>ecological metagenomes</taxon>
    </lineage>
</organism>
<dbReference type="PANTHER" id="PTHR30371:SF0">
    <property type="entry name" value="SEC-INDEPENDENT PROTEIN TRANSLOCASE PROTEIN TATC, CHLOROPLASTIC-RELATED"/>
    <property type="match status" value="1"/>
</dbReference>
<feature type="transmembrane region" description="Helical" evidence="5">
    <location>
        <begin position="9"/>
        <end position="25"/>
    </location>
</feature>
<sequence>AVLSRNRKYAILVMAVLAAIITPTPDPFNMILAMGPLILLYEIGILLAKLA</sequence>
<dbReference type="GO" id="GO:0033281">
    <property type="term" value="C:TAT protein transport complex"/>
    <property type="evidence" value="ECO:0007669"/>
    <property type="project" value="TreeGrafter"/>
</dbReference>
<evidence type="ECO:0000256" key="5">
    <source>
        <dbReference type="SAM" id="Phobius"/>
    </source>
</evidence>
<evidence type="ECO:0000256" key="1">
    <source>
        <dbReference type="ARBA" id="ARBA00004141"/>
    </source>
</evidence>
<evidence type="ECO:0000313" key="6">
    <source>
        <dbReference type="EMBL" id="GAF93285.1"/>
    </source>
</evidence>
<evidence type="ECO:0008006" key="7">
    <source>
        <dbReference type="Google" id="ProtNLM"/>
    </source>
</evidence>
<dbReference type="AlphaFoldDB" id="X0UXV8"/>
<dbReference type="GO" id="GO:0009977">
    <property type="term" value="F:proton motive force dependent protein transmembrane transporter activity"/>
    <property type="evidence" value="ECO:0007669"/>
    <property type="project" value="TreeGrafter"/>
</dbReference>
<name>X0UXV8_9ZZZZ</name>
<feature type="non-terminal residue" evidence="6">
    <location>
        <position position="1"/>
    </location>
</feature>